<feature type="transmembrane region" description="Helical" evidence="6">
    <location>
        <begin position="583"/>
        <end position="600"/>
    </location>
</feature>
<dbReference type="InterPro" id="IPR002645">
    <property type="entry name" value="STAS_dom"/>
</dbReference>
<keyword evidence="4 6" id="KW-0472">Membrane</keyword>
<dbReference type="PROSITE" id="PS50801">
    <property type="entry name" value="STAS"/>
    <property type="match status" value="1"/>
</dbReference>
<keyword evidence="2 6" id="KW-0812">Transmembrane</keyword>
<dbReference type="InterPro" id="IPR018045">
    <property type="entry name" value="S04_transporter_CS"/>
</dbReference>
<dbReference type="Proteomes" id="UP001344447">
    <property type="component" value="Unassembled WGS sequence"/>
</dbReference>
<comment type="subcellular location">
    <subcellularLocation>
        <location evidence="1">Membrane</location>
        <topology evidence="1">Multi-pass membrane protein</topology>
    </subcellularLocation>
</comment>
<dbReference type="InterPro" id="IPR036513">
    <property type="entry name" value="STAS_dom_sf"/>
</dbReference>
<dbReference type="GO" id="GO:0016020">
    <property type="term" value="C:membrane"/>
    <property type="evidence" value="ECO:0007669"/>
    <property type="project" value="UniProtKB-SubCell"/>
</dbReference>
<name>A0AAN7TVS6_9MYCE</name>
<sequence>MTKKLDNENGNLENTPLSGPLGSPYNQYGDDGSSTSSDYSGMRRSTYLSGSTGVEMEQIEISSSKENLVLDVLKNSGFNKETDMELNQRIKKRFEDSLSYFDNLLNTITNTKSSPKSPNVSLTPNNNINNNNNNNNLNSPNNILFVPNELKNSKKERSNENLLEVYENNNSNNNNNNTEDNFLGGSEINNINIPFNLGGSNSGLRSTINSNRAISPDQDDIIEDNLFSESSDKDTDDFSTKDGDGQLKSISKMKRELKEYFLSLSYKKREEISFSLSVEQDPLIIDQTIDQYFDSFINDCYNEIINKFKNQYPTIVETIKMIRISPDRRGDARKAVDPTQYVPIHKSYTPGSYQFSLKELIITKVVNEINKQMIKTFLLSMLPITKWVPNYKLKYIKDDVISSITVGLMLVPQSMAYAILGGLPAIYGLYSAFIGPIVYGIFGTSNEISVGPVAMVSLLIPNVIGLPSTNPEYLTEAICLSLLSGLILMTIGFLRAGFLIENLLSNPILMGFIQAASLLIICSQIKGLTSIPVPSTVSTFPEFVKSYAEHYGSIHGWTVLFGLVALVILLVFRKLNQKLKYKVPIAVVILILSTLISYLIDSKSHGIKIIDSIPSGLPTPKAVSLTAERFGKLIVGAFIISILGFVESISIAKKFSSIRKYTIDPSQELISLGMVNLIGSFLQAMPATGSFSRTAVNFQTNSRSRVCSIASGIIVACVLLFLTPIIKHTPLCILSAIVIAAAVSLFEFKESYELFKHGEILGFIQLIFVFIITLMLGSEIGIVVAFCVSILQIIYFSARPQLVTLGRLPGTLVFRNINHYAGAITNKRVKILRYDARLTYYTVNHFRDCLYGVISNDNNNNNNSNNTNGASDISPSDNANQSGAIHTVIIDMVNVSSIDSTAIDVLNEIVDFFKSQDVIILWSDIRPAIQKVMHRSGFLKKIDHQHFFNSTDKALEFALSN</sequence>
<feature type="transmembrane region" description="Helical" evidence="6">
    <location>
        <begin position="782"/>
        <end position="798"/>
    </location>
</feature>
<dbReference type="Pfam" id="PF00916">
    <property type="entry name" value="Sulfate_transp"/>
    <property type="match status" value="1"/>
</dbReference>
<feature type="transmembrane region" description="Helical" evidence="6">
    <location>
        <begin position="728"/>
        <end position="748"/>
    </location>
</feature>
<dbReference type="AlphaFoldDB" id="A0AAN7TVS6"/>
<dbReference type="PROSITE" id="PS01130">
    <property type="entry name" value="SLC26A"/>
    <property type="match status" value="1"/>
</dbReference>
<dbReference type="Gene3D" id="3.30.750.24">
    <property type="entry name" value="STAS domain"/>
    <property type="match status" value="1"/>
</dbReference>
<proteinExistence type="predicted"/>
<feature type="transmembrane region" description="Helical" evidence="6">
    <location>
        <begin position="425"/>
        <end position="442"/>
    </location>
</feature>
<dbReference type="GO" id="GO:0008271">
    <property type="term" value="F:secondary active sulfate transmembrane transporter activity"/>
    <property type="evidence" value="ECO:0007669"/>
    <property type="project" value="InterPro"/>
</dbReference>
<feature type="region of interest" description="Disordered" evidence="5">
    <location>
        <begin position="1"/>
        <end position="44"/>
    </location>
</feature>
<evidence type="ECO:0000256" key="2">
    <source>
        <dbReference type="ARBA" id="ARBA00022692"/>
    </source>
</evidence>
<evidence type="ECO:0000313" key="9">
    <source>
        <dbReference type="Proteomes" id="UP001344447"/>
    </source>
</evidence>
<keyword evidence="3 6" id="KW-1133">Transmembrane helix</keyword>
<evidence type="ECO:0000256" key="5">
    <source>
        <dbReference type="SAM" id="MobiDB-lite"/>
    </source>
</evidence>
<dbReference type="InterPro" id="IPR011547">
    <property type="entry name" value="SLC26A/SulP_dom"/>
</dbReference>
<evidence type="ECO:0000256" key="1">
    <source>
        <dbReference type="ARBA" id="ARBA00004141"/>
    </source>
</evidence>
<evidence type="ECO:0000313" key="8">
    <source>
        <dbReference type="EMBL" id="KAK5576398.1"/>
    </source>
</evidence>
<feature type="transmembrane region" description="Helical" evidence="6">
    <location>
        <begin position="449"/>
        <end position="467"/>
    </location>
</feature>
<feature type="compositionally biased region" description="Low complexity" evidence="5">
    <location>
        <begin position="28"/>
        <end position="40"/>
    </location>
</feature>
<feature type="transmembrane region" description="Helical" evidence="6">
    <location>
        <begin position="473"/>
        <end position="496"/>
    </location>
</feature>
<feature type="compositionally biased region" description="Polar residues" evidence="5">
    <location>
        <begin position="8"/>
        <end position="17"/>
    </location>
</feature>
<comment type="caution">
    <text evidence="8">The sequence shown here is derived from an EMBL/GenBank/DDBJ whole genome shotgun (WGS) entry which is preliminary data.</text>
</comment>
<evidence type="ECO:0000256" key="4">
    <source>
        <dbReference type="ARBA" id="ARBA00023136"/>
    </source>
</evidence>
<dbReference type="Pfam" id="PF01740">
    <property type="entry name" value="STAS"/>
    <property type="match status" value="1"/>
</dbReference>
<feature type="transmembrane region" description="Helical" evidence="6">
    <location>
        <begin position="508"/>
        <end position="531"/>
    </location>
</feature>
<accession>A0AAN7TVS6</accession>
<feature type="domain" description="STAS" evidence="7">
    <location>
        <begin position="819"/>
        <end position="958"/>
    </location>
</feature>
<dbReference type="EMBL" id="JAVFKY010000005">
    <property type="protein sequence ID" value="KAK5576398.1"/>
    <property type="molecule type" value="Genomic_DNA"/>
</dbReference>
<keyword evidence="9" id="KW-1185">Reference proteome</keyword>
<protein>
    <recommendedName>
        <fullName evidence="7">STAS domain-containing protein</fullName>
    </recommendedName>
</protein>
<dbReference type="InterPro" id="IPR001902">
    <property type="entry name" value="SLC26A/SulP_fam"/>
</dbReference>
<organism evidence="8 9">
    <name type="scientific">Dictyostelium firmibasis</name>
    <dbReference type="NCBI Taxonomy" id="79012"/>
    <lineage>
        <taxon>Eukaryota</taxon>
        <taxon>Amoebozoa</taxon>
        <taxon>Evosea</taxon>
        <taxon>Eumycetozoa</taxon>
        <taxon>Dictyostelia</taxon>
        <taxon>Dictyosteliales</taxon>
        <taxon>Dictyosteliaceae</taxon>
        <taxon>Dictyostelium</taxon>
    </lineage>
</organism>
<gene>
    <name evidence="8" type="ORF">RB653_007541</name>
</gene>
<feature type="transmembrane region" description="Helical" evidence="6">
    <location>
        <begin position="633"/>
        <end position="652"/>
    </location>
</feature>
<dbReference type="CDD" id="cd07042">
    <property type="entry name" value="STAS_SulP_like_sulfate_transporter"/>
    <property type="match status" value="1"/>
</dbReference>
<dbReference type="SUPFAM" id="SSF52091">
    <property type="entry name" value="SpoIIaa-like"/>
    <property type="match status" value="1"/>
</dbReference>
<feature type="transmembrane region" description="Helical" evidence="6">
    <location>
        <begin position="706"/>
        <end position="722"/>
    </location>
</feature>
<evidence type="ECO:0000256" key="6">
    <source>
        <dbReference type="SAM" id="Phobius"/>
    </source>
</evidence>
<evidence type="ECO:0000256" key="3">
    <source>
        <dbReference type="ARBA" id="ARBA00022989"/>
    </source>
</evidence>
<dbReference type="PANTHER" id="PTHR11814">
    <property type="entry name" value="SULFATE TRANSPORTER"/>
    <property type="match status" value="1"/>
</dbReference>
<reference evidence="8 9" key="1">
    <citation type="submission" date="2023-11" db="EMBL/GenBank/DDBJ databases">
        <title>Dfirmibasis_genome.</title>
        <authorList>
            <person name="Edelbroek B."/>
            <person name="Kjellin J."/>
            <person name="Jerlstrom-Hultqvist J."/>
            <person name="Soderbom F."/>
        </authorList>
    </citation>
    <scope>NUCLEOTIDE SEQUENCE [LARGE SCALE GENOMIC DNA]</scope>
    <source>
        <strain evidence="8 9">TNS-C-14</strain>
    </source>
</reference>
<evidence type="ECO:0000259" key="7">
    <source>
        <dbReference type="PROSITE" id="PS50801"/>
    </source>
</evidence>
<feature type="transmembrane region" description="Helical" evidence="6">
    <location>
        <begin position="551"/>
        <end position="571"/>
    </location>
</feature>
<dbReference type="NCBIfam" id="TIGR00815">
    <property type="entry name" value="sulP"/>
    <property type="match status" value="1"/>
</dbReference>